<keyword evidence="1" id="KW-0812">Transmembrane</keyword>
<dbReference type="SUPFAM" id="SSF53756">
    <property type="entry name" value="UDP-Glycosyltransferase/glycogen phosphorylase"/>
    <property type="match status" value="1"/>
</dbReference>
<dbReference type="EMBL" id="MHQO01000012">
    <property type="protein sequence ID" value="OHA07296.1"/>
    <property type="molecule type" value="Genomic_DNA"/>
</dbReference>
<sequence length="414" mass="47270">MNKKRILYLLSRENVLEPGVLKSQVLNLAGQIIKEKKDTEFFVLDFPSLHKFLKYFRNYHSIMKYARGLGIKLIIIPILPIGRSIMPIWAIPFFLLQTLPFVLFFSFKYRIKIINARSHLSALLAYASKKFGANIRIVFEIHGPYLLEGVTHGRWESADFDYKFWSVIERILFAGADYIVVRSSGLLDYVSGIAPKANASIIPPSVDTDSFSMSEKERKNGRVELGIDDRFALAYSGSLGSFHRPDFLVEFYSLIRKYISSPLLLVITHSDYGALVEGFRNLGVPQNELRVVYNPPELGKILPLADASLHVYNDLPITPFVLSAKLGEYLSSGLPVIVTDNLVSTTDLVEKNQCGVVMNTSDFKYVRSKMQKLVREREKFKKNALKLARNLFSVKVCARRYLDIYEELIENNKY</sequence>
<feature type="transmembrane region" description="Helical" evidence="1">
    <location>
        <begin position="65"/>
        <end position="82"/>
    </location>
</feature>
<dbReference type="Proteomes" id="UP000177982">
    <property type="component" value="Unassembled WGS sequence"/>
</dbReference>
<comment type="caution">
    <text evidence="3">The sequence shown here is derived from an EMBL/GenBank/DDBJ whole genome shotgun (WGS) entry which is preliminary data.</text>
</comment>
<dbReference type="PANTHER" id="PTHR45947">
    <property type="entry name" value="SULFOQUINOVOSYL TRANSFERASE SQD2"/>
    <property type="match status" value="1"/>
</dbReference>
<proteinExistence type="predicted"/>
<feature type="domain" description="Glycosyltransferase subfamily 4-like N-terminal" evidence="2">
    <location>
        <begin position="97"/>
        <end position="209"/>
    </location>
</feature>
<keyword evidence="1" id="KW-0472">Membrane</keyword>
<reference evidence="3 4" key="1">
    <citation type="journal article" date="2016" name="Nat. Commun.">
        <title>Thousands of microbial genomes shed light on interconnected biogeochemical processes in an aquifer system.</title>
        <authorList>
            <person name="Anantharaman K."/>
            <person name="Brown C.T."/>
            <person name="Hug L.A."/>
            <person name="Sharon I."/>
            <person name="Castelle C.J."/>
            <person name="Probst A.J."/>
            <person name="Thomas B.C."/>
            <person name="Singh A."/>
            <person name="Wilkins M.J."/>
            <person name="Karaoz U."/>
            <person name="Brodie E.L."/>
            <person name="Williams K.H."/>
            <person name="Hubbard S.S."/>
            <person name="Banfield J.F."/>
        </authorList>
    </citation>
    <scope>NUCLEOTIDE SEQUENCE [LARGE SCALE GENOMIC DNA]</scope>
</reference>
<dbReference type="InterPro" id="IPR050194">
    <property type="entry name" value="Glycosyltransferase_grp1"/>
</dbReference>
<accession>A0A1G2L6M8</accession>
<organism evidence="3 4">
    <name type="scientific">Candidatus Sungbacteria bacterium RIFCSPLOWO2_01_FULL_47_10</name>
    <dbReference type="NCBI Taxonomy" id="1802276"/>
    <lineage>
        <taxon>Bacteria</taxon>
        <taxon>Candidatus Sungiibacteriota</taxon>
    </lineage>
</organism>
<dbReference type="InterPro" id="IPR028098">
    <property type="entry name" value="Glyco_trans_4-like_N"/>
</dbReference>
<dbReference type="Gene3D" id="3.40.50.2000">
    <property type="entry name" value="Glycogen Phosphorylase B"/>
    <property type="match status" value="2"/>
</dbReference>
<gene>
    <name evidence="3" type="ORF">A2934_00405</name>
</gene>
<evidence type="ECO:0000256" key="1">
    <source>
        <dbReference type="SAM" id="Phobius"/>
    </source>
</evidence>
<protein>
    <recommendedName>
        <fullName evidence="2">Glycosyltransferase subfamily 4-like N-terminal domain-containing protein</fullName>
    </recommendedName>
</protein>
<evidence type="ECO:0000313" key="3">
    <source>
        <dbReference type="EMBL" id="OHA07296.1"/>
    </source>
</evidence>
<dbReference type="PANTHER" id="PTHR45947:SF3">
    <property type="entry name" value="SULFOQUINOVOSYL TRANSFERASE SQD2"/>
    <property type="match status" value="1"/>
</dbReference>
<name>A0A1G2L6M8_9BACT</name>
<feature type="transmembrane region" description="Helical" evidence="1">
    <location>
        <begin position="88"/>
        <end position="107"/>
    </location>
</feature>
<dbReference type="GO" id="GO:0016757">
    <property type="term" value="F:glycosyltransferase activity"/>
    <property type="evidence" value="ECO:0007669"/>
    <property type="project" value="TreeGrafter"/>
</dbReference>
<evidence type="ECO:0000259" key="2">
    <source>
        <dbReference type="Pfam" id="PF13439"/>
    </source>
</evidence>
<dbReference type="Pfam" id="PF13439">
    <property type="entry name" value="Glyco_transf_4"/>
    <property type="match status" value="1"/>
</dbReference>
<keyword evidence="1" id="KW-1133">Transmembrane helix</keyword>
<dbReference type="AlphaFoldDB" id="A0A1G2L6M8"/>
<evidence type="ECO:0000313" key="4">
    <source>
        <dbReference type="Proteomes" id="UP000177982"/>
    </source>
</evidence>